<protein>
    <recommendedName>
        <fullName evidence="2">RNA 2',3'-cyclic phosphodiesterase</fullName>
        <shortName evidence="2">RNA 2',3'-CPDase</shortName>
        <ecNumber evidence="2">3.1.4.58</ecNumber>
    </recommendedName>
</protein>
<dbReference type="InterPro" id="IPR004175">
    <property type="entry name" value="RNA_CPDase"/>
</dbReference>
<feature type="active site" description="Proton acceptor" evidence="2">
    <location>
        <position position="120"/>
    </location>
</feature>
<dbReference type="HAMAP" id="MF_01940">
    <property type="entry name" value="RNA_CPDase"/>
    <property type="match status" value="1"/>
</dbReference>
<dbReference type="RefSeq" id="WP_197642100.1">
    <property type="nucleotide sequence ID" value="NZ_JAEACP010000003.1"/>
</dbReference>
<comment type="catalytic activity">
    <reaction evidence="2">
        <text>a 3'-end 2',3'-cyclophospho-ribonucleotide-RNA + H2O = a 3'-end 2'-phospho-ribonucleotide-RNA + H(+)</text>
        <dbReference type="Rhea" id="RHEA:11828"/>
        <dbReference type="Rhea" id="RHEA-COMP:10464"/>
        <dbReference type="Rhea" id="RHEA-COMP:17353"/>
        <dbReference type="ChEBI" id="CHEBI:15377"/>
        <dbReference type="ChEBI" id="CHEBI:15378"/>
        <dbReference type="ChEBI" id="CHEBI:83064"/>
        <dbReference type="ChEBI" id="CHEBI:173113"/>
        <dbReference type="EC" id="3.1.4.58"/>
    </reaction>
</comment>
<evidence type="ECO:0000256" key="2">
    <source>
        <dbReference type="HAMAP-Rule" id="MF_01940"/>
    </source>
</evidence>
<dbReference type="EC" id="3.1.4.58" evidence="2"/>
<evidence type="ECO:0000313" key="4">
    <source>
        <dbReference type="Proteomes" id="UP001595445"/>
    </source>
</evidence>
<dbReference type="PANTHER" id="PTHR35561:SF1">
    <property type="entry name" value="RNA 2',3'-CYCLIC PHOSPHODIESTERASE"/>
    <property type="match status" value="1"/>
</dbReference>
<proteinExistence type="inferred from homology"/>
<reference evidence="4" key="1">
    <citation type="journal article" date="2019" name="Int. J. Syst. Evol. Microbiol.">
        <title>The Global Catalogue of Microorganisms (GCM) 10K type strain sequencing project: providing services to taxonomists for standard genome sequencing and annotation.</title>
        <authorList>
            <consortium name="The Broad Institute Genomics Platform"/>
            <consortium name="The Broad Institute Genome Sequencing Center for Infectious Disease"/>
            <person name="Wu L."/>
            <person name="Ma J."/>
        </authorList>
    </citation>
    <scope>NUCLEOTIDE SEQUENCE [LARGE SCALE GENOMIC DNA]</scope>
    <source>
        <strain evidence="4">KCTC 62102</strain>
    </source>
</reference>
<comment type="caution">
    <text evidence="3">The sequence shown here is derived from an EMBL/GenBank/DDBJ whole genome shotgun (WGS) entry which is preliminary data.</text>
</comment>
<evidence type="ECO:0000313" key="3">
    <source>
        <dbReference type="EMBL" id="MFC3087817.1"/>
    </source>
</evidence>
<gene>
    <name evidence="3" type="primary">thpR</name>
    <name evidence="3" type="ORF">ACFOD6_17345</name>
</gene>
<feature type="active site" description="Proton donor" evidence="2">
    <location>
        <position position="37"/>
    </location>
</feature>
<dbReference type="Proteomes" id="UP001595445">
    <property type="component" value="Unassembled WGS sequence"/>
</dbReference>
<feature type="short sequence motif" description="HXTX 1" evidence="2">
    <location>
        <begin position="37"/>
        <end position="40"/>
    </location>
</feature>
<dbReference type="Gene3D" id="3.90.1140.10">
    <property type="entry name" value="Cyclic phosphodiesterase"/>
    <property type="match status" value="1"/>
</dbReference>
<evidence type="ECO:0000256" key="1">
    <source>
        <dbReference type="ARBA" id="ARBA00022801"/>
    </source>
</evidence>
<name>A0ABV7DXE0_9RHOB</name>
<keyword evidence="4" id="KW-1185">Reference proteome</keyword>
<dbReference type="SUPFAM" id="SSF55144">
    <property type="entry name" value="LigT-like"/>
    <property type="match status" value="1"/>
</dbReference>
<dbReference type="InterPro" id="IPR009097">
    <property type="entry name" value="Cyclic_Pdiesterase"/>
</dbReference>
<accession>A0ABV7DXE0</accession>
<comment type="function">
    <text evidence="2">Hydrolyzes RNA 2',3'-cyclic phosphodiester to an RNA 2'-phosphomonoester.</text>
</comment>
<dbReference type="Pfam" id="PF13563">
    <property type="entry name" value="2_5_RNA_ligase2"/>
    <property type="match status" value="1"/>
</dbReference>
<keyword evidence="1 2" id="KW-0378">Hydrolase</keyword>
<comment type="similarity">
    <text evidence="2">Belongs to the 2H phosphoesterase superfamily. ThpR family.</text>
</comment>
<dbReference type="PANTHER" id="PTHR35561">
    <property type="entry name" value="RNA 2',3'-CYCLIC PHOSPHODIESTERASE"/>
    <property type="match status" value="1"/>
</dbReference>
<organism evidence="3 4">
    <name type="scientific">Tabrizicola soli</name>
    <dbReference type="NCBI Taxonomy" id="2185115"/>
    <lineage>
        <taxon>Bacteria</taxon>
        <taxon>Pseudomonadati</taxon>
        <taxon>Pseudomonadota</taxon>
        <taxon>Alphaproteobacteria</taxon>
        <taxon>Rhodobacterales</taxon>
        <taxon>Paracoccaceae</taxon>
        <taxon>Tabrizicola</taxon>
    </lineage>
</organism>
<dbReference type="EMBL" id="JBHRSM010000026">
    <property type="protein sequence ID" value="MFC3087817.1"/>
    <property type="molecule type" value="Genomic_DNA"/>
</dbReference>
<sequence length="180" mass="19503">MIRAFLGIALPPDIRGALQVQQFLLPLPRKVEPETLHLTLVFLGDCPEPALEAAHEGFQTLRSPGLTLSLQGLGLFGKDKPRVAWAGVSPSPPLLALQAKAETIARRAGCPLDARKYHPHVTLGRFHPPAPPDAMRLERAIAMGAGFTAGPWQVPDLTLWQSRPGGKTLRYDVLATYPLA</sequence>
<feature type="short sequence motif" description="HXTX 2" evidence="2">
    <location>
        <begin position="120"/>
        <end position="123"/>
    </location>
</feature>
<dbReference type="NCBIfam" id="TIGR02258">
    <property type="entry name" value="2_5_ligase"/>
    <property type="match status" value="1"/>
</dbReference>